<feature type="transmembrane region" description="Helical" evidence="7">
    <location>
        <begin position="42"/>
        <end position="59"/>
    </location>
</feature>
<evidence type="ECO:0000313" key="9">
    <source>
        <dbReference type="EMBL" id="OEK06750.1"/>
    </source>
</evidence>
<dbReference type="OrthoDB" id="9808602at2"/>
<dbReference type="STRING" id="1563681.BFP71_03560"/>
<dbReference type="NCBIfam" id="TIGR03025">
    <property type="entry name" value="EPS_sugtrans"/>
    <property type="match status" value="1"/>
</dbReference>
<accession>A0A1E5T5W3</accession>
<keyword evidence="3 9" id="KW-0808">Transferase</keyword>
<dbReference type="AlphaFoldDB" id="A0A1E5T5W3"/>
<evidence type="ECO:0000256" key="4">
    <source>
        <dbReference type="ARBA" id="ARBA00022692"/>
    </source>
</evidence>
<evidence type="ECO:0000256" key="3">
    <source>
        <dbReference type="ARBA" id="ARBA00022679"/>
    </source>
</evidence>
<sequence>MRKRFDQLFPFLFLFSELIVLCVCFVMIFHLKKDHWGDFGTFINHLFVGNIIWLIIGLATRSFKSKRQSTYSETLKSSLYNSFIFISVFFFTLFILRIDTYSRNVIIVLISSIFLSNTLLRLTIHATLARYRELGYNFRRAVIIGFDELGVRLFSLLKRKKSYGIRCEGFYSNDKVNGSNEEILGTLDDFFKSDLDNLDYIYVSEKVSRYKINRIVDLADSRLIKVKLIPSVDLDSLKIFSFRKYEGMPIVDINDLPLDSLVNRVVKRAFDIVFSTIVIVTIISWLFPIVALIIKIESRGPVVFKQERNGKNNKTFWCYKFRSMILNNEADSKWASKNDSRVTRFGMFLRKTSLDEFPQFFNVIKGDMSIVGPRPHAIAMNESYQNRVQKFLQRHSSKPGVTGLAQAKGYRGEIECFYQMSSRVRLDRFYLQNWSFFLDVKIIFQTIISVVKDRGNAY</sequence>
<evidence type="ECO:0000313" key="10">
    <source>
        <dbReference type="Proteomes" id="UP000095552"/>
    </source>
</evidence>
<evidence type="ECO:0000256" key="1">
    <source>
        <dbReference type="ARBA" id="ARBA00004141"/>
    </source>
</evidence>
<comment type="subcellular location">
    <subcellularLocation>
        <location evidence="1">Membrane</location>
        <topology evidence="1">Multi-pass membrane protein</topology>
    </subcellularLocation>
</comment>
<name>A0A1E5T5W3_9BACT</name>
<proteinExistence type="inferred from homology"/>
<feature type="transmembrane region" description="Helical" evidence="7">
    <location>
        <begin position="12"/>
        <end position="30"/>
    </location>
</feature>
<dbReference type="GO" id="GO:0016780">
    <property type="term" value="F:phosphotransferase activity, for other substituted phosphate groups"/>
    <property type="evidence" value="ECO:0007669"/>
    <property type="project" value="TreeGrafter"/>
</dbReference>
<dbReference type="InterPro" id="IPR017473">
    <property type="entry name" value="Undecaprenyl-P_gluc_Ptfrase"/>
</dbReference>
<keyword evidence="10" id="KW-1185">Reference proteome</keyword>
<keyword evidence="5 7" id="KW-1133">Transmembrane helix</keyword>
<dbReference type="Pfam" id="PF02397">
    <property type="entry name" value="Bac_transf"/>
    <property type="match status" value="1"/>
</dbReference>
<keyword evidence="6 7" id="KW-0472">Membrane</keyword>
<dbReference type="EMBL" id="MDGQ01000003">
    <property type="protein sequence ID" value="OEK06750.1"/>
    <property type="molecule type" value="Genomic_DNA"/>
</dbReference>
<evidence type="ECO:0000256" key="6">
    <source>
        <dbReference type="ARBA" id="ARBA00023136"/>
    </source>
</evidence>
<evidence type="ECO:0000256" key="7">
    <source>
        <dbReference type="SAM" id="Phobius"/>
    </source>
</evidence>
<dbReference type="Proteomes" id="UP000095552">
    <property type="component" value="Unassembled WGS sequence"/>
</dbReference>
<protein>
    <submittedName>
        <fullName evidence="9">Undecaprenyl-phosphate glucose phosphotransferase</fullName>
    </submittedName>
</protein>
<dbReference type="GO" id="GO:0016020">
    <property type="term" value="C:membrane"/>
    <property type="evidence" value="ECO:0007669"/>
    <property type="project" value="UniProtKB-SubCell"/>
</dbReference>
<feature type="transmembrane region" description="Helical" evidence="7">
    <location>
        <begin position="79"/>
        <end position="98"/>
    </location>
</feature>
<dbReference type="Pfam" id="PF13727">
    <property type="entry name" value="CoA_binding_3"/>
    <property type="match status" value="1"/>
</dbReference>
<evidence type="ECO:0000256" key="2">
    <source>
        <dbReference type="ARBA" id="ARBA00006464"/>
    </source>
</evidence>
<feature type="domain" description="Bacterial sugar transferase" evidence="8">
    <location>
        <begin position="267"/>
        <end position="451"/>
    </location>
</feature>
<dbReference type="RefSeq" id="WP_069834062.1">
    <property type="nucleotide sequence ID" value="NZ_MDGQ01000003.1"/>
</dbReference>
<evidence type="ECO:0000256" key="5">
    <source>
        <dbReference type="ARBA" id="ARBA00022989"/>
    </source>
</evidence>
<dbReference type="NCBIfam" id="TIGR03023">
    <property type="entry name" value="WcaJ_sugtrans"/>
    <property type="match status" value="1"/>
</dbReference>
<reference evidence="9 10" key="1">
    <citation type="submission" date="2016-08" db="EMBL/GenBank/DDBJ databases">
        <title>Draft genome of Fabibacter sp. strain SK-8.</title>
        <authorList>
            <person name="Wong S.-K."/>
            <person name="Hamasaki K."/>
            <person name="Yoshizawa S."/>
        </authorList>
    </citation>
    <scope>NUCLEOTIDE SEQUENCE [LARGE SCALE GENOMIC DNA]</scope>
    <source>
        <strain evidence="9 10">SK-8</strain>
    </source>
</reference>
<feature type="transmembrane region" description="Helical" evidence="7">
    <location>
        <begin position="272"/>
        <end position="294"/>
    </location>
</feature>
<comment type="caution">
    <text evidence="9">The sequence shown here is derived from an EMBL/GenBank/DDBJ whole genome shotgun (WGS) entry which is preliminary data.</text>
</comment>
<keyword evidence="4 7" id="KW-0812">Transmembrane</keyword>
<dbReference type="InterPro" id="IPR017475">
    <property type="entry name" value="EPS_sugar_tfrase"/>
</dbReference>
<feature type="transmembrane region" description="Helical" evidence="7">
    <location>
        <begin position="104"/>
        <end position="124"/>
    </location>
</feature>
<comment type="similarity">
    <text evidence="2">Belongs to the bacterial sugar transferase family.</text>
</comment>
<dbReference type="PANTHER" id="PTHR30576">
    <property type="entry name" value="COLANIC BIOSYNTHESIS UDP-GLUCOSE LIPID CARRIER TRANSFERASE"/>
    <property type="match status" value="1"/>
</dbReference>
<evidence type="ECO:0000259" key="8">
    <source>
        <dbReference type="Pfam" id="PF02397"/>
    </source>
</evidence>
<organism evidence="9 10">
    <name type="scientific">Roseivirga misakiensis</name>
    <dbReference type="NCBI Taxonomy" id="1563681"/>
    <lineage>
        <taxon>Bacteria</taxon>
        <taxon>Pseudomonadati</taxon>
        <taxon>Bacteroidota</taxon>
        <taxon>Cytophagia</taxon>
        <taxon>Cytophagales</taxon>
        <taxon>Roseivirgaceae</taxon>
        <taxon>Roseivirga</taxon>
    </lineage>
</organism>
<dbReference type="PANTHER" id="PTHR30576:SF0">
    <property type="entry name" value="UNDECAPRENYL-PHOSPHATE N-ACETYLGALACTOSAMINYL 1-PHOSPHATE TRANSFERASE-RELATED"/>
    <property type="match status" value="1"/>
</dbReference>
<gene>
    <name evidence="9" type="ORF">BFP71_03560</name>
</gene>
<dbReference type="InterPro" id="IPR003362">
    <property type="entry name" value="Bact_transf"/>
</dbReference>